<dbReference type="InterPro" id="IPR037883">
    <property type="entry name" value="Knr4/Smi1-like_sf"/>
</dbReference>
<keyword evidence="3" id="KW-1185">Reference proteome</keyword>
<protein>
    <recommendedName>
        <fullName evidence="1">Knr4/Smi1-like domain-containing protein</fullName>
    </recommendedName>
</protein>
<organism evidence="2 3">
    <name type="scientific">Tsukamurella pseudospumae</name>
    <dbReference type="NCBI Taxonomy" id="239498"/>
    <lineage>
        <taxon>Bacteria</taxon>
        <taxon>Bacillati</taxon>
        <taxon>Actinomycetota</taxon>
        <taxon>Actinomycetes</taxon>
        <taxon>Mycobacteriales</taxon>
        <taxon>Tsukamurellaceae</taxon>
        <taxon>Tsukamurella</taxon>
    </lineage>
</organism>
<dbReference type="Proteomes" id="UP000070409">
    <property type="component" value="Unassembled WGS sequence"/>
</dbReference>
<evidence type="ECO:0000313" key="2">
    <source>
        <dbReference type="EMBL" id="KXO91110.1"/>
    </source>
</evidence>
<dbReference type="EMBL" id="LSRE01000044">
    <property type="protein sequence ID" value="KXO91110.1"/>
    <property type="molecule type" value="Genomic_DNA"/>
</dbReference>
<dbReference type="InterPro" id="IPR018958">
    <property type="entry name" value="Knr4/Smi1-like_dom"/>
</dbReference>
<dbReference type="Pfam" id="PF09346">
    <property type="entry name" value="SMI1_KNR4"/>
    <property type="match status" value="1"/>
</dbReference>
<sequence>MHPLITSLDAALEVNYPEFHAALGPGSSQEDLDELERVFGMPLPQLYRDFLAWHGPRPRGFQQAVLSVGNYDITSAQLVIEEVRLMRDLRHAETGWVETAWWGEYYLPLMRHGGPQIVIDMTGEALVKKWGEPQYAGAPGQILEFHHADELRDIHARDLETWIETVAVAAERELFADRSRGTWAELELDQDVFDTLLTEADPEFPVPVSQLLDLSDFE</sequence>
<evidence type="ECO:0000313" key="3">
    <source>
        <dbReference type="Proteomes" id="UP000070409"/>
    </source>
</evidence>
<evidence type="ECO:0000259" key="1">
    <source>
        <dbReference type="SMART" id="SM00860"/>
    </source>
</evidence>
<dbReference type="RefSeq" id="WP_068746514.1">
    <property type="nucleotide sequence ID" value="NZ_LSRE01000044.1"/>
</dbReference>
<dbReference type="SUPFAM" id="SSF160631">
    <property type="entry name" value="SMI1/KNR4-like"/>
    <property type="match status" value="1"/>
</dbReference>
<dbReference type="SMART" id="SM00860">
    <property type="entry name" value="SMI1_KNR4"/>
    <property type="match status" value="1"/>
</dbReference>
<name>A0A137YYU4_9ACTN</name>
<proteinExistence type="predicted"/>
<reference evidence="2 3" key="1">
    <citation type="submission" date="2016-02" db="EMBL/GenBank/DDBJ databases">
        <authorList>
            <person name="Teng J.L."/>
            <person name="Tang Y."/>
            <person name="Huang Y."/>
            <person name="Guo F."/>
            <person name="Wei W."/>
            <person name="Chen J.H."/>
            <person name="Wong S.Y."/>
            <person name="Lau S.K."/>
            <person name="Woo P.C."/>
        </authorList>
    </citation>
    <scope>NUCLEOTIDE SEQUENCE [LARGE SCALE GENOMIC DNA]</scope>
    <source>
        <strain evidence="2 3">JCM 13375</strain>
    </source>
</reference>
<gene>
    <name evidence="2" type="ORF">AXK61_05910</name>
</gene>
<feature type="domain" description="Knr4/Smi1-like" evidence="1">
    <location>
        <begin position="26"/>
        <end position="165"/>
    </location>
</feature>
<comment type="caution">
    <text evidence="2">The sequence shown here is derived from an EMBL/GenBank/DDBJ whole genome shotgun (WGS) entry which is preliminary data.</text>
</comment>
<accession>A0A137YYU4</accession>